<sequence length="557" mass="62568">MQQKFYLGTAALTEHCHTLDLSTIDTLQQLKSTLANLFPFVDPDSIHFFSTQTGTLSCLDSIKSSSSPIELRASQNDPIRIPPGPKELPLVGNHYELYPDPLGNYDRLFARYGPMIKTTNMGTTIYHTNSPEISHHILREGQLFTKTTSDPQHPLYYLSDQDALFTCDSTSPSFAISHKFVPPALSPRAMAHHSPLIRSAARDIFPVLDELDRKDLAFNVYQYMFKLGSQVIWRVVAGQDLQHFKAINTPPALPIRLFGQYLHLMKKVSLRPRWYGMLPFGEPARLKCVHDQLWSEIETALKQSVTPGGEPLPLSDPTASLKASCVADYLCRARDENGKGLPQSVLLANTVALLGAGFTTSASLLSWALYALVKYPGNQQRLLQELINYGADGQKEWTYEELHEIKFLDHFVKETQRMHSPSFQTARSAKKDVILPGGYFIPEGSVVISCFPSVFKNPEYWDNPQKFNPDRWAEEGFAGKAARSGLYTPFAAGKRGCVGFNLALAEVKMVLAELVYEFEFEDASTEAVVYDPEFLVTRPLNFYASARKRSEWPVKKT</sequence>
<dbReference type="InterPro" id="IPR050121">
    <property type="entry name" value="Cytochrome_P450_monoxygenase"/>
</dbReference>
<reference evidence="5" key="2">
    <citation type="submission" date="2023-05" db="EMBL/GenBank/DDBJ databases">
        <authorList>
            <consortium name="Lawrence Berkeley National Laboratory"/>
            <person name="Steindorff A."/>
            <person name="Hensen N."/>
            <person name="Bonometti L."/>
            <person name="Westerberg I."/>
            <person name="Brannstrom I.O."/>
            <person name="Guillou S."/>
            <person name="Cros-Aarteil S."/>
            <person name="Calhoun S."/>
            <person name="Haridas S."/>
            <person name="Kuo A."/>
            <person name="Mondo S."/>
            <person name="Pangilinan J."/>
            <person name="Riley R."/>
            <person name="Labutti K."/>
            <person name="Andreopoulos B."/>
            <person name="Lipzen A."/>
            <person name="Chen C."/>
            <person name="Yanf M."/>
            <person name="Daum C."/>
            <person name="Ng V."/>
            <person name="Clum A."/>
            <person name="Ohm R."/>
            <person name="Martin F."/>
            <person name="Silar P."/>
            <person name="Natvig D."/>
            <person name="Lalanne C."/>
            <person name="Gautier V."/>
            <person name="Ament-Velasquez S.L."/>
            <person name="Kruys A."/>
            <person name="Hutchinson M.I."/>
            <person name="Powell A.J."/>
            <person name="Barry K."/>
            <person name="Miller A.N."/>
            <person name="Grigoriev I.V."/>
            <person name="Debuchy R."/>
            <person name="Gladieux P."/>
            <person name="Thoren M.H."/>
            <person name="Johannesson H."/>
        </authorList>
    </citation>
    <scope>NUCLEOTIDE SEQUENCE</scope>
    <source>
        <strain evidence="5">CBS 990.96</strain>
    </source>
</reference>
<dbReference type="AlphaFoldDB" id="A0AAN7BGD0"/>
<proteinExistence type="predicted"/>
<keyword evidence="6" id="KW-1185">Reference proteome</keyword>
<organism evidence="5 6">
    <name type="scientific">Podospora fimiseda</name>
    <dbReference type="NCBI Taxonomy" id="252190"/>
    <lineage>
        <taxon>Eukaryota</taxon>
        <taxon>Fungi</taxon>
        <taxon>Dikarya</taxon>
        <taxon>Ascomycota</taxon>
        <taxon>Pezizomycotina</taxon>
        <taxon>Sordariomycetes</taxon>
        <taxon>Sordariomycetidae</taxon>
        <taxon>Sordariales</taxon>
        <taxon>Podosporaceae</taxon>
        <taxon>Podospora</taxon>
    </lineage>
</organism>
<dbReference type="Pfam" id="PF00067">
    <property type="entry name" value="p450"/>
    <property type="match status" value="1"/>
</dbReference>
<evidence type="ECO:0000256" key="2">
    <source>
        <dbReference type="ARBA" id="ARBA00022723"/>
    </source>
</evidence>
<name>A0AAN7BGD0_9PEZI</name>
<gene>
    <name evidence="5" type="ORF">QBC38DRAFT_493414</name>
</gene>
<dbReference type="InterPro" id="IPR001128">
    <property type="entry name" value="Cyt_P450"/>
</dbReference>
<dbReference type="GO" id="GO:0004497">
    <property type="term" value="F:monooxygenase activity"/>
    <property type="evidence" value="ECO:0007669"/>
    <property type="project" value="InterPro"/>
</dbReference>
<dbReference type="EMBL" id="MU865639">
    <property type="protein sequence ID" value="KAK4220795.1"/>
    <property type="molecule type" value="Genomic_DNA"/>
</dbReference>
<dbReference type="PANTHER" id="PTHR24305">
    <property type="entry name" value="CYTOCHROME P450"/>
    <property type="match status" value="1"/>
</dbReference>
<dbReference type="Proteomes" id="UP001301958">
    <property type="component" value="Unassembled WGS sequence"/>
</dbReference>
<evidence type="ECO:0000313" key="5">
    <source>
        <dbReference type="EMBL" id="KAK4220795.1"/>
    </source>
</evidence>
<evidence type="ECO:0000256" key="1">
    <source>
        <dbReference type="ARBA" id="ARBA00022617"/>
    </source>
</evidence>
<accession>A0AAN7BGD0</accession>
<keyword evidence="1 4" id="KW-0349">Heme</keyword>
<dbReference type="InterPro" id="IPR002401">
    <property type="entry name" value="Cyt_P450_E_grp-I"/>
</dbReference>
<comment type="cofactor">
    <cofactor evidence="4">
        <name>heme</name>
        <dbReference type="ChEBI" id="CHEBI:30413"/>
    </cofactor>
</comment>
<comment type="caution">
    <text evidence="5">The sequence shown here is derived from an EMBL/GenBank/DDBJ whole genome shotgun (WGS) entry which is preliminary data.</text>
</comment>
<evidence type="ECO:0000313" key="6">
    <source>
        <dbReference type="Proteomes" id="UP001301958"/>
    </source>
</evidence>
<feature type="binding site" description="axial binding residue" evidence="4">
    <location>
        <position position="497"/>
    </location>
    <ligand>
        <name>heme</name>
        <dbReference type="ChEBI" id="CHEBI:30413"/>
    </ligand>
    <ligandPart>
        <name>Fe</name>
        <dbReference type="ChEBI" id="CHEBI:18248"/>
    </ligandPart>
</feature>
<evidence type="ECO:0000256" key="3">
    <source>
        <dbReference type="ARBA" id="ARBA00023004"/>
    </source>
</evidence>
<dbReference type="PRINTS" id="PR00463">
    <property type="entry name" value="EP450I"/>
</dbReference>
<dbReference type="PANTHER" id="PTHR24305:SF87">
    <property type="entry name" value="CYTOCHROME P450 MONOOXYGENASE ALND-RELATED"/>
    <property type="match status" value="1"/>
</dbReference>
<dbReference type="GO" id="GO:0020037">
    <property type="term" value="F:heme binding"/>
    <property type="evidence" value="ECO:0007669"/>
    <property type="project" value="InterPro"/>
</dbReference>
<dbReference type="GO" id="GO:0016705">
    <property type="term" value="F:oxidoreductase activity, acting on paired donors, with incorporation or reduction of molecular oxygen"/>
    <property type="evidence" value="ECO:0007669"/>
    <property type="project" value="InterPro"/>
</dbReference>
<dbReference type="CDD" id="cd00302">
    <property type="entry name" value="cytochrome_P450"/>
    <property type="match status" value="1"/>
</dbReference>
<dbReference type="Gene3D" id="1.10.630.10">
    <property type="entry name" value="Cytochrome P450"/>
    <property type="match status" value="1"/>
</dbReference>
<evidence type="ECO:0000256" key="4">
    <source>
        <dbReference type="PIRSR" id="PIRSR602401-1"/>
    </source>
</evidence>
<dbReference type="PRINTS" id="PR00385">
    <property type="entry name" value="P450"/>
</dbReference>
<dbReference type="GO" id="GO:0005506">
    <property type="term" value="F:iron ion binding"/>
    <property type="evidence" value="ECO:0007669"/>
    <property type="project" value="InterPro"/>
</dbReference>
<reference evidence="5" key="1">
    <citation type="journal article" date="2023" name="Mol. Phylogenet. Evol.">
        <title>Genome-scale phylogeny and comparative genomics of the fungal order Sordariales.</title>
        <authorList>
            <person name="Hensen N."/>
            <person name="Bonometti L."/>
            <person name="Westerberg I."/>
            <person name="Brannstrom I.O."/>
            <person name="Guillou S."/>
            <person name="Cros-Aarteil S."/>
            <person name="Calhoun S."/>
            <person name="Haridas S."/>
            <person name="Kuo A."/>
            <person name="Mondo S."/>
            <person name="Pangilinan J."/>
            <person name="Riley R."/>
            <person name="LaButti K."/>
            <person name="Andreopoulos B."/>
            <person name="Lipzen A."/>
            <person name="Chen C."/>
            <person name="Yan M."/>
            <person name="Daum C."/>
            <person name="Ng V."/>
            <person name="Clum A."/>
            <person name="Steindorff A."/>
            <person name="Ohm R.A."/>
            <person name="Martin F."/>
            <person name="Silar P."/>
            <person name="Natvig D.O."/>
            <person name="Lalanne C."/>
            <person name="Gautier V."/>
            <person name="Ament-Velasquez S.L."/>
            <person name="Kruys A."/>
            <person name="Hutchinson M.I."/>
            <person name="Powell A.J."/>
            <person name="Barry K."/>
            <person name="Miller A.N."/>
            <person name="Grigoriev I.V."/>
            <person name="Debuchy R."/>
            <person name="Gladieux P."/>
            <person name="Hiltunen Thoren M."/>
            <person name="Johannesson H."/>
        </authorList>
    </citation>
    <scope>NUCLEOTIDE SEQUENCE</scope>
    <source>
        <strain evidence="5">CBS 990.96</strain>
    </source>
</reference>
<dbReference type="FunFam" id="1.10.630.10:FF:000090">
    <property type="entry name" value="Cytochrome P450 monooxygenase"/>
    <property type="match status" value="1"/>
</dbReference>
<protein>
    <submittedName>
        <fullName evidence="5">Cytochrome P450 E-class, group IV</fullName>
    </submittedName>
</protein>
<dbReference type="SUPFAM" id="SSF48264">
    <property type="entry name" value="Cytochrome P450"/>
    <property type="match status" value="1"/>
</dbReference>
<keyword evidence="2 4" id="KW-0479">Metal-binding</keyword>
<dbReference type="InterPro" id="IPR036396">
    <property type="entry name" value="Cyt_P450_sf"/>
</dbReference>
<keyword evidence="3 4" id="KW-0408">Iron</keyword>